<organism evidence="1 2">
    <name type="scientific">Silvanigrella paludirubra</name>
    <dbReference type="NCBI Taxonomy" id="2499159"/>
    <lineage>
        <taxon>Bacteria</taxon>
        <taxon>Pseudomonadati</taxon>
        <taxon>Bdellovibrionota</taxon>
        <taxon>Oligoflexia</taxon>
        <taxon>Silvanigrellales</taxon>
        <taxon>Silvanigrellaceae</taxon>
        <taxon>Silvanigrella</taxon>
    </lineage>
</organism>
<name>A0A6N6VPF3_9BACT</name>
<dbReference type="OrthoDB" id="5289839at2"/>
<dbReference type="EMBL" id="WFLM01000005">
    <property type="protein sequence ID" value="KAB8036914.1"/>
    <property type="molecule type" value="Genomic_DNA"/>
</dbReference>
<evidence type="ECO:0000313" key="2">
    <source>
        <dbReference type="Proteomes" id="UP000437748"/>
    </source>
</evidence>
<sequence>MFRNVIFTAFLVTQFSSANADESFELSERWKLLYGGVLKGNFRTAGENLQIKNIPNQNLDNQASSSAAFNTDDISLRLGLDLKNTFTLYTRVDYNWQKKFRYDLYPKSYTEREFQLRDLYLNIPLDNNNENSIWLGRRTFEFDNIYLFQVSNPFDQIELQGIGFESKVFQVSFSVNKESVYTTAKDNNGIQINDSNGKASLFQNDDWVGTAFLSGKFLLSEGKIFQPIVSLRAYQSFPRSSPEGVNKDKVTFSSSLIVGGIFSRPLSNGLKGTTTVWFTSLPADKDAKPESTTIKSAYYGEGRIPPNYPQNTIGFADSSEYFINKYGGILTGIILLNNTYASDLPLLHISDNGKYLESDGKSTSRTTNRISLGLQPVLYLPNSFQLGLDLNYNYVTKKLLLNDANSYVITPILKYSFDGELKTNKYIFMSVSYGVYDWKIKTFSDGSQTDTLLTTQTGIQFVF</sequence>
<proteinExistence type="predicted"/>
<gene>
    <name evidence="1" type="ORF">GCL60_13805</name>
</gene>
<comment type="caution">
    <text evidence="1">The sequence shown here is derived from an EMBL/GenBank/DDBJ whole genome shotgun (WGS) entry which is preliminary data.</text>
</comment>
<dbReference type="Proteomes" id="UP000437748">
    <property type="component" value="Unassembled WGS sequence"/>
</dbReference>
<keyword evidence="2" id="KW-1185">Reference proteome</keyword>
<evidence type="ECO:0000313" key="1">
    <source>
        <dbReference type="EMBL" id="KAB8036914.1"/>
    </source>
</evidence>
<evidence type="ECO:0008006" key="3">
    <source>
        <dbReference type="Google" id="ProtNLM"/>
    </source>
</evidence>
<dbReference type="AlphaFoldDB" id="A0A6N6VPF3"/>
<reference evidence="1 2" key="1">
    <citation type="submission" date="2019-10" db="EMBL/GenBank/DDBJ databases">
        <title>New species of Slilvanegrellaceae.</title>
        <authorList>
            <person name="Pitt A."/>
            <person name="Hahn M.W."/>
        </authorList>
    </citation>
    <scope>NUCLEOTIDE SEQUENCE [LARGE SCALE GENOMIC DNA]</scope>
    <source>
        <strain evidence="1 2">SP-Ram-0.45-NSY-1</strain>
    </source>
</reference>
<accession>A0A6N6VPF3</accession>
<protein>
    <recommendedName>
        <fullName evidence="3">DUF1302 family protein</fullName>
    </recommendedName>
</protein>
<dbReference type="RefSeq" id="WP_161998226.1">
    <property type="nucleotide sequence ID" value="NZ_WFLM01000005.1"/>
</dbReference>